<dbReference type="NCBIfam" id="TIGR00092">
    <property type="entry name" value="redox-regulated ATPase YchF"/>
    <property type="match status" value="1"/>
</dbReference>
<name>A0A212QRL8_9CHLR</name>
<feature type="domain" description="OBG-type G" evidence="8">
    <location>
        <begin position="1"/>
        <end position="255"/>
    </location>
</feature>
<keyword evidence="7" id="KW-0175">Coiled coil</keyword>
<dbReference type="PRINTS" id="PR00326">
    <property type="entry name" value="GTP1OBG"/>
</dbReference>
<dbReference type="SUPFAM" id="SSF52540">
    <property type="entry name" value="P-loop containing nucleoside triphosphate hydrolases"/>
    <property type="match status" value="1"/>
</dbReference>
<dbReference type="RefSeq" id="WP_088570744.1">
    <property type="nucleotide sequence ID" value="NZ_FYEK01000022.1"/>
</dbReference>
<dbReference type="FunCoup" id="A0A212QRL8">
    <property type="interactions" value="424"/>
</dbReference>
<dbReference type="InterPro" id="IPR004095">
    <property type="entry name" value="TGS"/>
</dbReference>
<dbReference type="InterPro" id="IPR041706">
    <property type="entry name" value="YchF_N"/>
</dbReference>
<evidence type="ECO:0000256" key="5">
    <source>
        <dbReference type="ARBA" id="ARBA00022842"/>
    </source>
</evidence>
<dbReference type="InParanoid" id="A0A212QRL8"/>
<keyword evidence="5" id="KW-0460">Magnesium</keyword>
<dbReference type="HAMAP" id="MF_00944">
    <property type="entry name" value="YchF_OLA1_ATPase"/>
    <property type="match status" value="1"/>
</dbReference>
<keyword evidence="3 6" id="KW-0547">Nucleotide-binding</keyword>
<dbReference type="GO" id="GO:0005525">
    <property type="term" value="F:GTP binding"/>
    <property type="evidence" value="ECO:0007669"/>
    <property type="project" value="InterPro"/>
</dbReference>
<dbReference type="Pfam" id="PF01926">
    <property type="entry name" value="MMR_HSR1"/>
    <property type="match status" value="1"/>
</dbReference>
<dbReference type="PANTHER" id="PTHR23305">
    <property type="entry name" value="OBG GTPASE FAMILY"/>
    <property type="match status" value="1"/>
</dbReference>
<dbReference type="InterPro" id="IPR027417">
    <property type="entry name" value="P-loop_NTPase"/>
</dbReference>
<dbReference type="GO" id="GO:0043023">
    <property type="term" value="F:ribosomal large subunit binding"/>
    <property type="evidence" value="ECO:0007669"/>
    <property type="project" value="UniProtKB-UniRule"/>
</dbReference>
<evidence type="ECO:0000256" key="3">
    <source>
        <dbReference type="ARBA" id="ARBA00022741"/>
    </source>
</evidence>
<sequence>MEIGLVGMPNAGKSTLFNALTRHSVPTAPYPFTTIEPHRGVVPVPDPRLDALARIIQPERVVPATLTVVDIAGLVRNAHRGEGLGNQFLAHIREVDAILMVLRGFEAPNVPAGLGEVDPLAELEVLDLELALADLETVQRRLEKTRRAAKADPQAFAETLAALEDLAAHLQSGRPARTWPGRAAWQGLLRELFLLTDKPRLIVLNVSEKDLPEDGSAAAELARRAVAEGSPFLVVCAELEAALNEWPEEEARAYRESLGLSGSALDRLIQAAYAHLGLITFFTITGGHEVRAWAIRKGTRAQQAAGRVHSDMERGFIRAEVIPWNVLVEAGSPQAARERGLWRIEGRDYEVQDGDVLHFRFHA</sequence>
<comment type="function">
    <text evidence="6">ATPase that binds to both the 70S ribosome and the 50S ribosomal subunit in a nucleotide-independent manner.</text>
</comment>
<dbReference type="EMBL" id="FYEK01000022">
    <property type="protein sequence ID" value="SNB62241.1"/>
    <property type="molecule type" value="Genomic_DNA"/>
</dbReference>
<feature type="domain" description="TGS" evidence="9">
    <location>
        <begin position="277"/>
        <end position="361"/>
    </location>
</feature>
<dbReference type="PIRSF" id="PIRSF006641">
    <property type="entry name" value="CHP00092"/>
    <property type="match status" value="1"/>
</dbReference>
<proteinExistence type="inferred from homology"/>
<gene>
    <name evidence="6" type="primary">ychF</name>
    <name evidence="10" type="ORF">SAMN02746019_00004710</name>
</gene>
<dbReference type="OrthoDB" id="9807318at2"/>
<evidence type="ECO:0000259" key="9">
    <source>
        <dbReference type="PROSITE" id="PS51880"/>
    </source>
</evidence>
<evidence type="ECO:0000259" key="8">
    <source>
        <dbReference type="PROSITE" id="PS51710"/>
    </source>
</evidence>
<dbReference type="CDD" id="cd01900">
    <property type="entry name" value="YchF"/>
    <property type="match status" value="1"/>
</dbReference>
<dbReference type="GO" id="GO:0005524">
    <property type="term" value="F:ATP binding"/>
    <property type="evidence" value="ECO:0007669"/>
    <property type="project" value="UniProtKB-UniRule"/>
</dbReference>
<dbReference type="Pfam" id="PF06071">
    <property type="entry name" value="YchF-GTPase_C"/>
    <property type="match status" value="1"/>
</dbReference>
<reference evidence="11" key="1">
    <citation type="submission" date="2017-06" db="EMBL/GenBank/DDBJ databases">
        <authorList>
            <person name="Varghese N."/>
            <person name="Submissions S."/>
        </authorList>
    </citation>
    <scope>NUCLEOTIDE SEQUENCE [LARGE SCALE GENOMIC DNA]</scope>
    <source>
        <strain evidence="11">JAD2</strain>
    </source>
</reference>
<accession>A0A212QRL8</accession>
<dbReference type="InterPro" id="IPR013029">
    <property type="entry name" value="YchF_C"/>
</dbReference>
<protein>
    <recommendedName>
        <fullName evidence="6">Ribosome-binding ATPase YchF</fullName>
    </recommendedName>
</protein>
<keyword evidence="11" id="KW-1185">Reference proteome</keyword>
<dbReference type="InterPro" id="IPR023192">
    <property type="entry name" value="TGS-like_dom_sf"/>
</dbReference>
<keyword evidence="4 6" id="KW-0067">ATP-binding</keyword>
<evidence type="ECO:0000256" key="7">
    <source>
        <dbReference type="SAM" id="Coils"/>
    </source>
</evidence>
<evidence type="ECO:0000256" key="6">
    <source>
        <dbReference type="HAMAP-Rule" id="MF_00944"/>
    </source>
</evidence>
<evidence type="ECO:0000256" key="2">
    <source>
        <dbReference type="ARBA" id="ARBA00022723"/>
    </source>
</evidence>
<dbReference type="GO" id="GO:0016887">
    <property type="term" value="F:ATP hydrolysis activity"/>
    <property type="evidence" value="ECO:0007669"/>
    <property type="project" value="UniProtKB-UniRule"/>
</dbReference>
<evidence type="ECO:0000313" key="10">
    <source>
        <dbReference type="EMBL" id="SNB62241.1"/>
    </source>
</evidence>
<evidence type="ECO:0000256" key="4">
    <source>
        <dbReference type="ARBA" id="ARBA00022840"/>
    </source>
</evidence>
<dbReference type="SUPFAM" id="SSF81271">
    <property type="entry name" value="TGS-like"/>
    <property type="match status" value="1"/>
</dbReference>
<evidence type="ECO:0000313" key="11">
    <source>
        <dbReference type="Proteomes" id="UP000197025"/>
    </source>
</evidence>
<dbReference type="PANTHER" id="PTHR23305:SF18">
    <property type="entry name" value="OBG-TYPE G DOMAIN-CONTAINING PROTEIN"/>
    <property type="match status" value="1"/>
</dbReference>
<keyword evidence="2" id="KW-0479">Metal-binding</keyword>
<dbReference type="PROSITE" id="PS51710">
    <property type="entry name" value="G_OBG"/>
    <property type="match status" value="1"/>
</dbReference>
<dbReference type="Proteomes" id="UP000197025">
    <property type="component" value="Unassembled WGS sequence"/>
</dbReference>
<dbReference type="GO" id="GO:0046872">
    <property type="term" value="F:metal ion binding"/>
    <property type="evidence" value="ECO:0007669"/>
    <property type="project" value="UniProtKB-KW"/>
</dbReference>
<dbReference type="InterPro" id="IPR031167">
    <property type="entry name" value="G_OBG"/>
</dbReference>
<comment type="similarity">
    <text evidence="6">Belongs to the TRAFAC class OBG-HflX-like GTPase superfamily. OBG GTPase family. YchF/OLA1 subfamily.</text>
</comment>
<dbReference type="Gene3D" id="3.10.20.30">
    <property type="match status" value="1"/>
</dbReference>
<dbReference type="CDD" id="cd04867">
    <property type="entry name" value="TGS_YchF_OLA1"/>
    <property type="match status" value="1"/>
</dbReference>
<feature type="binding site" evidence="6">
    <location>
        <begin position="10"/>
        <end position="15"/>
    </location>
    <ligand>
        <name>ATP</name>
        <dbReference type="ChEBI" id="CHEBI:30616"/>
    </ligand>
</feature>
<dbReference type="Gene3D" id="3.40.50.300">
    <property type="entry name" value="P-loop containing nucleotide triphosphate hydrolases"/>
    <property type="match status" value="1"/>
</dbReference>
<dbReference type="InterPro" id="IPR012676">
    <property type="entry name" value="TGS-like"/>
</dbReference>
<dbReference type="InterPro" id="IPR012675">
    <property type="entry name" value="Beta-grasp_dom_sf"/>
</dbReference>
<dbReference type="FunFam" id="3.10.20.30:FF:000001">
    <property type="entry name" value="Ribosome-binding ATPase YchF"/>
    <property type="match status" value="1"/>
</dbReference>
<dbReference type="AlphaFoldDB" id="A0A212QRL8"/>
<feature type="coiled-coil region" evidence="7">
    <location>
        <begin position="125"/>
        <end position="152"/>
    </location>
</feature>
<dbReference type="Gene3D" id="1.10.150.300">
    <property type="entry name" value="TGS-like domain"/>
    <property type="match status" value="1"/>
</dbReference>
<organism evidence="10 11">
    <name type="scientific">Thermoflexus hugenholtzii JAD2</name>
    <dbReference type="NCBI Taxonomy" id="877466"/>
    <lineage>
        <taxon>Bacteria</taxon>
        <taxon>Bacillati</taxon>
        <taxon>Chloroflexota</taxon>
        <taxon>Thermoflexia</taxon>
        <taxon>Thermoflexales</taxon>
        <taxon>Thermoflexaceae</taxon>
        <taxon>Thermoflexus</taxon>
    </lineage>
</organism>
<evidence type="ECO:0000256" key="1">
    <source>
        <dbReference type="ARBA" id="ARBA00001946"/>
    </source>
</evidence>
<comment type="cofactor">
    <cofactor evidence="1">
        <name>Mg(2+)</name>
        <dbReference type="ChEBI" id="CHEBI:18420"/>
    </cofactor>
</comment>
<dbReference type="InterPro" id="IPR004396">
    <property type="entry name" value="ATPase_YchF/OLA1"/>
</dbReference>
<dbReference type="InterPro" id="IPR006073">
    <property type="entry name" value="GTP-bd"/>
</dbReference>
<dbReference type="GO" id="GO:0005737">
    <property type="term" value="C:cytoplasm"/>
    <property type="evidence" value="ECO:0007669"/>
    <property type="project" value="TreeGrafter"/>
</dbReference>
<dbReference type="PROSITE" id="PS51880">
    <property type="entry name" value="TGS"/>
    <property type="match status" value="1"/>
</dbReference>